<name>A0A917EU35_9BACI</name>
<gene>
    <name evidence="2" type="ORF">GCM10007140_35190</name>
</gene>
<dbReference type="Pfam" id="PF13472">
    <property type="entry name" value="Lipase_GDSL_2"/>
    <property type="match status" value="1"/>
</dbReference>
<accession>A0A917EU35</accession>
<comment type="caution">
    <text evidence="2">The sequence shown here is derived from an EMBL/GenBank/DDBJ whole genome shotgun (WGS) entry which is preliminary data.</text>
</comment>
<proteinExistence type="predicted"/>
<evidence type="ECO:0000313" key="3">
    <source>
        <dbReference type="Proteomes" id="UP000605259"/>
    </source>
</evidence>
<organism evidence="2 3">
    <name type="scientific">Priestia taiwanensis</name>
    <dbReference type="NCBI Taxonomy" id="1347902"/>
    <lineage>
        <taxon>Bacteria</taxon>
        <taxon>Bacillati</taxon>
        <taxon>Bacillota</taxon>
        <taxon>Bacilli</taxon>
        <taxon>Bacillales</taxon>
        <taxon>Bacillaceae</taxon>
        <taxon>Priestia</taxon>
    </lineage>
</organism>
<reference evidence="2" key="1">
    <citation type="journal article" date="2014" name="Int. J. Syst. Evol. Microbiol.">
        <title>Complete genome sequence of Corynebacterium casei LMG S-19264T (=DSM 44701T), isolated from a smear-ripened cheese.</title>
        <authorList>
            <consortium name="US DOE Joint Genome Institute (JGI-PGF)"/>
            <person name="Walter F."/>
            <person name="Albersmeier A."/>
            <person name="Kalinowski J."/>
            <person name="Ruckert C."/>
        </authorList>
    </citation>
    <scope>NUCLEOTIDE SEQUENCE</scope>
    <source>
        <strain evidence="2">CGMCC 1.12698</strain>
    </source>
</reference>
<dbReference type="PANTHER" id="PTHR30383">
    <property type="entry name" value="THIOESTERASE 1/PROTEASE 1/LYSOPHOSPHOLIPASE L1"/>
    <property type="match status" value="1"/>
</dbReference>
<reference evidence="2" key="2">
    <citation type="submission" date="2020-09" db="EMBL/GenBank/DDBJ databases">
        <authorList>
            <person name="Sun Q."/>
            <person name="Zhou Y."/>
        </authorList>
    </citation>
    <scope>NUCLEOTIDE SEQUENCE</scope>
    <source>
        <strain evidence="2">CGMCC 1.12698</strain>
    </source>
</reference>
<dbReference type="InterPro" id="IPR013830">
    <property type="entry name" value="SGNH_hydro"/>
</dbReference>
<dbReference type="RefSeq" id="WP_239534635.1">
    <property type="nucleotide sequence ID" value="NZ_BMFK01000005.1"/>
</dbReference>
<dbReference type="InterPro" id="IPR036514">
    <property type="entry name" value="SGNH_hydro_sf"/>
</dbReference>
<dbReference type="GO" id="GO:0004622">
    <property type="term" value="F:phosphatidylcholine lysophospholipase activity"/>
    <property type="evidence" value="ECO:0007669"/>
    <property type="project" value="TreeGrafter"/>
</dbReference>
<dbReference type="Gene3D" id="3.40.50.1110">
    <property type="entry name" value="SGNH hydrolase"/>
    <property type="match status" value="1"/>
</dbReference>
<sequence>MKQILLRGVIVVAVLCTGLFGYGLVTGARSVLYPTGAAIEKLQIEKKERATDEPLQVVSLGDSLTRGVGDDKGLGYIGRFRDEMATVWKQELEVANLAVSGEKAPDLLAQLKKEGVQYTVKQADMLVLTIGGNDLFPGASKLQQLDLKTYKADIDSFTKNTKEILTTLRTLNEQAPIYWLGLYDPFEEVEGLDGSSQFVVEWNKALEHIATTYEDVYVIPTFDLFHGKGKDFLYTDHFHPNKEGYRLMAERLTQKVTSQLNLQKGGED</sequence>
<keyword evidence="3" id="KW-1185">Reference proteome</keyword>
<protein>
    <submittedName>
        <fullName evidence="2">Lipase/acylhydrolase</fullName>
    </submittedName>
</protein>
<dbReference type="PANTHER" id="PTHR30383:SF27">
    <property type="entry name" value="SPORE GERMINATION LIPASE LIPC"/>
    <property type="match status" value="1"/>
</dbReference>
<dbReference type="Proteomes" id="UP000605259">
    <property type="component" value="Unassembled WGS sequence"/>
</dbReference>
<evidence type="ECO:0000259" key="1">
    <source>
        <dbReference type="Pfam" id="PF13472"/>
    </source>
</evidence>
<dbReference type="EMBL" id="BMFK01000005">
    <property type="protein sequence ID" value="GGE82540.1"/>
    <property type="molecule type" value="Genomic_DNA"/>
</dbReference>
<dbReference type="AlphaFoldDB" id="A0A917EU35"/>
<dbReference type="InterPro" id="IPR051532">
    <property type="entry name" value="Ester_Hydrolysis_Enzymes"/>
</dbReference>
<dbReference type="SUPFAM" id="SSF52266">
    <property type="entry name" value="SGNH hydrolase"/>
    <property type="match status" value="1"/>
</dbReference>
<evidence type="ECO:0000313" key="2">
    <source>
        <dbReference type="EMBL" id="GGE82540.1"/>
    </source>
</evidence>
<feature type="domain" description="SGNH hydrolase-type esterase" evidence="1">
    <location>
        <begin position="60"/>
        <end position="247"/>
    </location>
</feature>